<feature type="coiled-coil region" evidence="1">
    <location>
        <begin position="6"/>
        <end position="43"/>
    </location>
</feature>
<evidence type="ECO:0008006" key="5">
    <source>
        <dbReference type="Google" id="ProtNLM"/>
    </source>
</evidence>
<keyword evidence="1" id="KW-0175">Coiled coil</keyword>
<evidence type="ECO:0000313" key="4">
    <source>
        <dbReference type="Proteomes" id="UP001519296"/>
    </source>
</evidence>
<proteinExistence type="predicted"/>
<dbReference type="RefSeq" id="WP_209626636.1">
    <property type="nucleotide sequence ID" value="NZ_PRDG01000001.1"/>
</dbReference>
<organism evidence="3 4">
    <name type="scientific">Streptococcus oricebi</name>
    <dbReference type="NCBI Taxonomy" id="1547447"/>
    <lineage>
        <taxon>Bacteria</taxon>
        <taxon>Bacillati</taxon>
        <taxon>Bacillota</taxon>
        <taxon>Bacilli</taxon>
        <taxon>Lactobacillales</taxon>
        <taxon>Streptococcaceae</taxon>
        <taxon>Streptococcus</taxon>
    </lineage>
</organism>
<keyword evidence="4" id="KW-1185">Reference proteome</keyword>
<feature type="region of interest" description="Disordered" evidence="2">
    <location>
        <begin position="83"/>
        <end position="122"/>
    </location>
</feature>
<dbReference type="EMBL" id="PRDG01000001">
    <property type="protein sequence ID" value="MBP2622606.1"/>
    <property type="molecule type" value="Genomic_DNA"/>
</dbReference>
<name>A0ABS5B197_9STRE</name>
<accession>A0ABS5B197</accession>
<evidence type="ECO:0000313" key="3">
    <source>
        <dbReference type="EMBL" id="MBP2622606.1"/>
    </source>
</evidence>
<protein>
    <recommendedName>
        <fullName evidence="5">Cingulin</fullName>
    </recommendedName>
</protein>
<evidence type="ECO:0000256" key="2">
    <source>
        <dbReference type="SAM" id="MobiDB-lite"/>
    </source>
</evidence>
<evidence type="ECO:0000256" key="1">
    <source>
        <dbReference type="SAM" id="Coils"/>
    </source>
</evidence>
<gene>
    <name evidence="3" type="ORF">C4K46_01480</name>
</gene>
<comment type="caution">
    <text evidence="3">The sequence shown here is derived from an EMBL/GenBank/DDBJ whole genome shotgun (WGS) entry which is preliminary data.</text>
</comment>
<sequence>MTKRKLADIEEDKRQAISHLEKLDEERRHLNNFELDIEELYGRAQSSLGRLDFLNLSHHDALNLQETLSRLTKGQAMIYSDIDQARERNRRQERQVEDRLDQLSREYSLRSEDEKERKNYGN</sequence>
<dbReference type="Proteomes" id="UP001519296">
    <property type="component" value="Unassembled WGS sequence"/>
</dbReference>
<reference evidence="3 4" key="1">
    <citation type="submission" date="2018-02" db="EMBL/GenBank/DDBJ databases">
        <title>Draft genome sequence of Streptococcus oricebi CCUG 70868T type strain.</title>
        <authorList>
            <person name="Mendez V."/>
            <person name="Salva-Serra F."/>
            <person name="Jaen-Luchoro D."/>
            <person name="Gonzales-Siles L."/>
            <person name="Karlsson R."/>
            <person name="Engstrom-Jakobsson H."/>
            <person name="Busquets A."/>
            <person name="Gomila M."/>
            <person name="Pineiro-Iglesias B."/>
            <person name="Bennasar-Figueras A."/>
            <person name="Seeger M."/>
            <person name="Moore E."/>
        </authorList>
    </citation>
    <scope>NUCLEOTIDE SEQUENCE [LARGE SCALE GENOMIC DNA]</scope>
    <source>
        <strain evidence="3 4">CCUG 70868</strain>
    </source>
</reference>